<dbReference type="AlphaFoldDB" id="A0A448WKF8"/>
<evidence type="ECO:0000313" key="2">
    <source>
        <dbReference type="Proteomes" id="UP000784294"/>
    </source>
</evidence>
<keyword evidence="2" id="KW-1185">Reference proteome</keyword>
<name>A0A448WKF8_9PLAT</name>
<accession>A0A448WKF8</accession>
<organism evidence="1 2">
    <name type="scientific">Protopolystoma xenopodis</name>
    <dbReference type="NCBI Taxonomy" id="117903"/>
    <lineage>
        <taxon>Eukaryota</taxon>
        <taxon>Metazoa</taxon>
        <taxon>Spiralia</taxon>
        <taxon>Lophotrochozoa</taxon>
        <taxon>Platyhelminthes</taxon>
        <taxon>Monogenea</taxon>
        <taxon>Polyopisthocotylea</taxon>
        <taxon>Polystomatidea</taxon>
        <taxon>Polystomatidae</taxon>
        <taxon>Protopolystoma</taxon>
    </lineage>
</organism>
<gene>
    <name evidence="1" type="ORF">PXEA_LOCUS7415</name>
</gene>
<dbReference type="Proteomes" id="UP000784294">
    <property type="component" value="Unassembled WGS sequence"/>
</dbReference>
<protein>
    <submittedName>
        <fullName evidence="1">Uncharacterized protein</fullName>
    </submittedName>
</protein>
<dbReference type="EMBL" id="CAAALY010019563">
    <property type="protein sequence ID" value="VEL13975.1"/>
    <property type="molecule type" value="Genomic_DNA"/>
</dbReference>
<comment type="caution">
    <text evidence="1">The sequence shown here is derived from an EMBL/GenBank/DDBJ whole genome shotgun (WGS) entry which is preliminary data.</text>
</comment>
<proteinExistence type="predicted"/>
<reference evidence="1" key="1">
    <citation type="submission" date="2018-11" db="EMBL/GenBank/DDBJ databases">
        <authorList>
            <consortium name="Pathogen Informatics"/>
        </authorList>
    </citation>
    <scope>NUCLEOTIDE SEQUENCE</scope>
</reference>
<sequence length="118" mass="13474">MDHDEKNGLRGFWAIKRRGCQCLISIRIIWYNFEGLAEREQTVTEIQRYGQNVPEIHLMPHALRNRRAQFAQVTLVKSRKLRVKAMPDICKHGNQSLGAFIGEAAVYVLLGHTGTGNE</sequence>
<evidence type="ECO:0000313" key="1">
    <source>
        <dbReference type="EMBL" id="VEL13975.1"/>
    </source>
</evidence>